<dbReference type="Gene3D" id="3.40.50.2000">
    <property type="entry name" value="Glycogen Phosphorylase B"/>
    <property type="match status" value="1"/>
</dbReference>
<protein>
    <submittedName>
        <fullName evidence="2">Glycosyltransferase involved in cell wall biosynthesis</fullName>
    </submittedName>
</protein>
<gene>
    <name evidence="2" type="ORF">ATK23_0159</name>
</gene>
<evidence type="ECO:0000256" key="1">
    <source>
        <dbReference type="SAM" id="MobiDB-lite"/>
    </source>
</evidence>
<proteinExistence type="predicted"/>
<evidence type="ECO:0000313" key="3">
    <source>
        <dbReference type="Proteomes" id="UP000229263"/>
    </source>
</evidence>
<evidence type="ECO:0000313" key="2">
    <source>
        <dbReference type="EMBL" id="PJJ42991.1"/>
    </source>
</evidence>
<name>A0ABX4MUT5_9MICC</name>
<dbReference type="SUPFAM" id="SSF53756">
    <property type="entry name" value="UDP-Glycosyltransferase/glycogen phosphorylase"/>
    <property type="match status" value="1"/>
</dbReference>
<sequence>MTSQKASTMIRVASVPQDQVYIRHLEPLQEQDRGSLRLPDPIHAPGSQSEQSPWWPPLMLTPEWVRDNHQRFDLMHIHFGFDAVDPQTLRNTITELRHFHKPLVYTVHDLINPHQPDATAHRQMLDILIASADALITLTHGAAAEIAAQWHRAAHVLPHPHVVDFATMNRLRRRREVLAVSSQRRTRHIGVHLKGLRANISPAILEPLARIVAGIPDTELQVNIHRQVLDPSNREYKADLAGQLLEGERQGKWNLEAHEYFSEEELFEYLGSLDVNVLPYRFGTHSGWLEAALDTGAAIVAPDCGQYVGQHASVAPYRWDYDRVDEDSLEEAVKHQLALSSVPGMDAEERKRQRMALAEAHERIYLELLAR</sequence>
<organism evidence="2 3">
    <name type="scientific">Glutamicibacter mysorens</name>
    <dbReference type="NCBI Taxonomy" id="257984"/>
    <lineage>
        <taxon>Bacteria</taxon>
        <taxon>Bacillati</taxon>
        <taxon>Actinomycetota</taxon>
        <taxon>Actinomycetes</taxon>
        <taxon>Micrococcales</taxon>
        <taxon>Micrococcaceae</taxon>
        <taxon>Glutamicibacter</taxon>
    </lineage>
</organism>
<dbReference type="Proteomes" id="UP000229263">
    <property type="component" value="Unassembled WGS sequence"/>
</dbReference>
<dbReference type="EMBL" id="PGEY01000001">
    <property type="protein sequence ID" value="PJJ42991.1"/>
    <property type="molecule type" value="Genomic_DNA"/>
</dbReference>
<dbReference type="RefSeq" id="WP_211286057.1">
    <property type="nucleotide sequence ID" value="NZ_PGEY01000001.1"/>
</dbReference>
<feature type="region of interest" description="Disordered" evidence="1">
    <location>
        <begin position="32"/>
        <end position="52"/>
    </location>
</feature>
<comment type="caution">
    <text evidence="2">The sequence shown here is derived from an EMBL/GenBank/DDBJ whole genome shotgun (WGS) entry which is preliminary data.</text>
</comment>
<reference evidence="2 3" key="1">
    <citation type="submission" date="2017-11" db="EMBL/GenBank/DDBJ databases">
        <title>Sequencing the genomes of 1000 actinobacteria strains.</title>
        <authorList>
            <person name="Klenk H.-P."/>
        </authorList>
    </citation>
    <scope>NUCLEOTIDE SEQUENCE [LARGE SCALE GENOMIC DNA]</scope>
    <source>
        <strain evidence="2 3">DSM 12798</strain>
    </source>
</reference>
<keyword evidence="3" id="KW-1185">Reference proteome</keyword>
<accession>A0ABX4MUT5</accession>